<protein>
    <recommendedName>
        <fullName evidence="3">CBU-0592-like domain-containing protein</fullName>
    </recommendedName>
</protein>
<feature type="domain" description="CBU-0592-like" evidence="3">
    <location>
        <begin position="4"/>
        <end position="78"/>
    </location>
</feature>
<keyword evidence="5" id="KW-1185">Reference proteome</keyword>
<feature type="transmembrane region" description="Helical" evidence="2">
    <location>
        <begin position="57"/>
        <end position="73"/>
    </location>
</feature>
<accession>A0A370HK90</accession>
<name>A0A370HK90_9HYPH</name>
<dbReference type="InterPro" id="IPR058058">
    <property type="entry name" value="CBU_0592-like"/>
</dbReference>
<evidence type="ECO:0000256" key="2">
    <source>
        <dbReference type="SAM" id="Phobius"/>
    </source>
</evidence>
<evidence type="ECO:0000313" key="4">
    <source>
        <dbReference type="EMBL" id="RDI58491.1"/>
    </source>
</evidence>
<dbReference type="AlphaFoldDB" id="A0A370HK90"/>
<dbReference type="NCBIfam" id="NF047864">
    <property type="entry name" value="CBU_0592_membra"/>
    <property type="match status" value="1"/>
</dbReference>
<dbReference type="RefSeq" id="WP_245571714.1">
    <property type="nucleotide sequence ID" value="NZ_QQBB01000005.1"/>
</dbReference>
<feature type="compositionally biased region" description="Low complexity" evidence="1">
    <location>
        <begin position="95"/>
        <end position="105"/>
    </location>
</feature>
<evidence type="ECO:0000313" key="5">
    <source>
        <dbReference type="Proteomes" id="UP000254925"/>
    </source>
</evidence>
<keyword evidence="2" id="KW-0472">Membrane</keyword>
<sequence length="105" mass="11118">MSIADFVGLIGVAAYLSAYGLLQLGVLKVEDGRYALLNGVGALAILYSLIFDFNLPSFITQTAWLIFTVIGYARSRSRRTRPEAALKAPAADSPGRGAAVRGRAG</sequence>
<keyword evidence="2" id="KW-1133">Transmembrane helix</keyword>
<organism evidence="4 5">
    <name type="scientific">Microvirga subterranea</name>
    <dbReference type="NCBI Taxonomy" id="186651"/>
    <lineage>
        <taxon>Bacteria</taxon>
        <taxon>Pseudomonadati</taxon>
        <taxon>Pseudomonadota</taxon>
        <taxon>Alphaproteobacteria</taxon>
        <taxon>Hyphomicrobiales</taxon>
        <taxon>Methylobacteriaceae</taxon>
        <taxon>Microvirga</taxon>
    </lineage>
</organism>
<feature type="transmembrane region" description="Helical" evidence="2">
    <location>
        <begin position="6"/>
        <end position="27"/>
    </location>
</feature>
<feature type="transmembrane region" description="Helical" evidence="2">
    <location>
        <begin position="34"/>
        <end position="51"/>
    </location>
</feature>
<feature type="region of interest" description="Disordered" evidence="1">
    <location>
        <begin position="83"/>
        <end position="105"/>
    </location>
</feature>
<reference evidence="4 5" key="1">
    <citation type="submission" date="2018-07" db="EMBL/GenBank/DDBJ databases">
        <title>Genomic Encyclopedia of Type Strains, Phase IV (KMG-IV): sequencing the most valuable type-strain genomes for metagenomic binning, comparative biology and taxonomic classification.</title>
        <authorList>
            <person name="Goeker M."/>
        </authorList>
    </citation>
    <scope>NUCLEOTIDE SEQUENCE [LARGE SCALE GENOMIC DNA]</scope>
    <source>
        <strain evidence="4 5">DSM 14364</strain>
    </source>
</reference>
<comment type="caution">
    <text evidence="4">The sequence shown here is derived from an EMBL/GenBank/DDBJ whole genome shotgun (WGS) entry which is preliminary data.</text>
</comment>
<gene>
    <name evidence="4" type="ORF">DES45_10512</name>
</gene>
<evidence type="ECO:0000256" key="1">
    <source>
        <dbReference type="SAM" id="MobiDB-lite"/>
    </source>
</evidence>
<proteinExistence type="predicted"/>
<dbReference type="Pfam" id="PF26604">
    <property type="entry name" value="CBU_0592"/>
    <property type="match status" value="1"/>
</dbReference>
<keyword evidence="2" id="KW-0812">Transmembrane</keyword>
<dbReference type="Proteomes" id="UP000254925">
    <property type="component" value="Unassembled WGS sequence"/>
</dbReference>
<dbReference type="EMBL" id="QQBB01000005">
    <property type="protein sequence ID" value="RDI58491.1"/>
    <property type="molecule type" value="Genomic_DNA"/>
</dbReference>
<evidence type="ECO:0000259" key="3">
    <source>
        <dbReference type="Pfam" id="PF26604"/>
    </source>
</evidence>